<dbReference type="EMBL" id="JBEAFC010000003">
    <property type="protein sequence ID" value="KAL1562117.1"/>
    <property type="molecule type" value="Genomic_DNA"/>
</dbReference>
<feature type="compositionally biased region" description="Low complexity" evidence="1">
    <location>
        <begin position="209"/>
        <end position="218"/>
    </location>
</feature>
<dbReference type="SMART" id="SM00743">
    <property type="entry name" value="Agenet"/>
    <property type="match status" value="1"/>
</dbReference>
<evidence type="ECO:0000259" key="2">
    <source>
        <dbReference type="SMART" id="SM00743"/>
    </source>
</evidence>
<evidence type="ECO:0000313" key="3">
    <source>
        <dbReference type="EMBL" id="KAL1562117.1"/>
    </source>
</evidence>
<evidence type="ECO:0000313" key="4">
    <source>
        <dbReference type="Proteomes" id="UP001567538"/>
    </source>
</evidence>
<gene>
    <name evidence="3" type="ORF">AAHA92_04732</name>
</gene>
<accession>A0ABD1I066</accession>
<dbReference type="InterPro" id="IPR014002">
    <property type="entry name" value="Agenet_dom_plant"/>
</dbReference>
<feature type="compositionally biased region" description="Polar residues" evidence="1">
    <location>
        <begin position="219"/>
        <end position="228"/>
    </location>
</feature>
<sequence>MENLPFKAGQLAELRSFAFGYRGAWFRCKIREITERNGILGHISQYYDYTEEKVNWTKLYQLPMGKSKRKHGELMLRPQYPPIYNEKQMPQVSEISEISVIVHDSWKVGDLVDFFHTGCYWCGRITQLFDDQKAQIELRPPPLGEGSSYKAHFKYLRPSLDWSLQHGWTLPSQEDGFGHPCARLIKPINQGIEDAPKSVVLPARLLSSSPISSNSSTSGEVKSTSTSTNGINKCLSETKLLEKNDIEQGASQGCGANTNITAQDVAVVEDGTNRKKCRASGGDSLNSKGSGTVEAGILDLEEYINKVKWLKKILQEGKSSSKNQKPEWKFVEPHPTLEIPK</sequence>
<name>A0ABD1I066_SALDI</name>
<dbReference type="PANTHER" id="PTHR36805:SF7">
    <property type="entry name" value="AGENET DOMAIN-CONTAINING PROTEIN"/>
    <property type="match status" value="1"/>
</dbReference>
<dbReference type="InterPro" id="IPR008395">
    <property type="entry name" value="Agenet-like_dom"/>
</dbReference>
<dbReference type="Pfam" id="PF05641">
    <property type="entry name" value="Agenet"/>
    <property type="match status" value="1"/>
</dbReference>
<comment type="caution">
    <text evidence="3">The sequence shown here is derived from an EMBL/GenBank/DDBJ whole genome shotgun (WGS) entry which is preliminary data.</text>
</comment>
<proteinExistence type="predicted"/>
<feature type="region of interest" description="Disordered" evidence="1">
    <location>
        <begin position="209"/>
        <end position="228"/>
    </location>
</feature>
<organism evidence="3 4">
    <name type="scientific">Salvia divinorum</name>
    <name type="common">Maria pastora</name>
    <name type="synonym">Diviner's sage</name>
    <dbReference type="NCBI Taxonomy" id="28513"/>
    <lineage>
        <taxon>Eukaryota</taxon>
        <taxon>Viridiplantae</taxon>
        <taxon>Streptophyta</taxon>
        <taxon>Embryophyta</taxon>
        <taxon>Tracheophyta</taxon>
        <taxon>Spermatophyta</taxon>
        <taxon>Magnoliopsida</taxon>
        <taxon>eudicotyledons</taxon>
        <taxon>Gunneridae</taxon>
        <taxon>Pentapetalae</taxon>
        <taxon>asterids</taxon>
        <taxon>lamiids</taxon>
        <taxon>Lamiales</taxon>
        <taxon>Lamiaceae</taxon>
        <taxon>Nepetoideae</taxon>
        <taxon>Mentheae</taxon>
        <taxon>Salviinae</taxon>
        <taxon>Salvia</taxon>
        <taxon>Salvia subgen. Calosphace</taxon>
    </lineage>
</organism>
<evidence type="ECO:0000256" key="1">
    <source>
        <dbReference type="SAM" id="MobiDB-lite"/>
    </source>
</evidence>
<dbReference type="PANTHER" id="PTHR36805">
    <property type="entry name" value="AGENET DOMAIN-CONTAINING PROTEIN"/>
    <property type="match status" value="1"/>
</dbReference>
<dbReference type="Proteomes" id="UP001567538">
    <property type="component" value="Unassembled WGS sequence"/>
</dbReference>
<reference evidence="3 4" key="1">
    <citation type="submission" date="2024-06" db="EMBL/GenBank/DDBJ databases">
        <title>A chromosome level genome sequence of Diviner's sage (Salvia divinorum).</title>
        <authorList>
            <person name="Ford S.A."/>
            <person name="Ro D.-K."/>
            <person name="Ness R.W."/>
            <person name="Phillips M.A."/>
        </authorList>
    </citation>
    <scope>NUCLEOTIDE SEQUENCE [LARGE SCALE GENOMIC DNA]</scope>
    <source>
        <strain evidence="3">SAF-2024a</strain>
        <tissue evidence="3">Leaf</tissue>
    </source>
</reference>
<dbReference type="AlphaFoldDB" id="A0ABD1I066"/>
<dbReference type="CDD" id="cd20379">
    <property type="entry name" value="Tudor_dTUD-like"/>
    <property type="match status" value="1"/>
</dbReference>
<protein>
    <recommendedName>
        <fullName evidence="2">Agenet domain-containing protein</fullName>
    </recommendedName>
</protein>
<keyword evidence="4" id="KW-1185">Reference proteome</keyword>
<feature type="region of interest" description="Disordered" evidence="1">
    <location>
        <begin position="316"/>
        <end position="341"/>
    </location>
</feature>
<feature type="domain" description="Agenet" evidence="2">
    <location>
        <begin position="104"/>
        <end position="164"/>
    </location>
</feature>